<keyword evidence="3 9" id="KW-0547">Nucleotide-binding</keyword>
<feature type="binding site" evidence="9">
    <location>
        <position position="76"/>
    </location>
    <ligand>
        <name>a ribonucleoside 5'-phosphate</name>
        <dbReference type="ChEBI" id="CHEBI:58043"/>
    </ligand>
</feature>
<evidence type="ECO:0000256" key="7">
    <source>
        <dbReference type="ARBA" id="ARBA00023242"/>
    </source>
</evidence>
<dbReference type="GO" id="GO:0036431">
    <property type="term" value="F:dCMP kinase activity"/>
    <property type="evidence" value="ECO:0007669"/>
    <property type="project" value="RHEA"/>
</dbReference>
<evidence type="ECO:0000256" key="4">
    <source>
        <dbReference type="ARBA" id="ARBA00022777"/>
    </source>
</evidence>
<evidence type="ECO:0000256" key="3">
    <source>
        <dbReference type="ARBA" id="ARBA00022741"/>
    </source>
</evidence>
<comment type="caution">
    <text evidence="9">Lacks conserved residue(s) required for the propagation of feature annotation.</text>
</comment>
<dbReference type="GO" id="GO:0036430">
    <property type="term" value="F:CMP kinase activity"/>
    <property type="evidence" value="ECO:0007669"/>
    <property type="project" value="RHEA"/>
</dbReference>
<feature type="binding site" evidence="9">
    <location>
        <begin position="97"/>
        <end position="99"/>
    </location>
    <ligand>
        <name>a ribonucleoside 5'-phosphate</name>
        <dbReference type="ChEBI" id="CHEBI:58043"/>
    </ligand>
</feature>
<dbReference type="PRINTS" id="PR00094">
    <property type="entry name" value="ADENYLTKNASE"/>
</dbReference>
<reference evidence="10 11" key="1">
    <citation type="journal article" date="2010" name="Plant Cell">
        <title>The Chlorella variabilis NC64A genome reveals adaptation to photosymbiosis, coevolution with viruses, and cryptic sex.</title>
        <authorList>
            <person name="Blanc G."/>
            <person name="Duncan G."/>
            <person name="Agarkova I."/>
            <person name="Borodovsky M."/>
            <person name="Gurnon J."/>
            <person name="Kuo A."/>
            <person name="Lindquist E."/>
            <person name="Lucas S."/>
            <person name="Pangilinan J."/>
            <person name="Polle J."/>
            <person name="Salamov A."/>
            <person name="Terry A."/>
            <person name="Yamada T."/>
            <person name="Dunigan D.D."/>
            <person name="Grigoriev I.V."/>
            <person name="Claverie J.M."/>
            <person name="Van Etten J.L."/>
        </authorList>
    </citation>
    <scope>NUCLEOTIDE SEQUENCE [LARGE SCALE GENOMIC DNA]</scope>
    <source>
        <strain evidence="10 11">NC64A</strain>
    </source>
</reference>
<dbReference type="InterPro" id="IPR000850">
    <property type="entry name" value="Adenylat/UMP-CMP_kin"/>
</dbReference>
<comment type="function">
    <text evidence="9">Catalyzes the phosphorylation of pyrimidine nucleoside monophosphates at the expense of ATP. Plays an important role in de novo pyrimidine nucleotide biosynthesis. Has preference for UMP and CMP as phosphate acceptors.</text>
</comment>
<comment type="cofactor">
    <cofactor evidence="9">
        <name>Mg(2+)</name>
        <dbReference type="ChEBI" id="CHEBI:18420"/>
    </cofactor>
    <text evidence="9">Binds 1 Mg(2+) ion per monomer.</text>
</comment>
<dbReference type="Proteomes" id="UP000008141">
    <property type="component" value="Unassembled WGS sequence"/>
</dbReference>
<sequence length="222" mass="24370">MTIAEPPRAGCTATTAVADAKAAAPLPTGLPKVAEGAVKHKVVFVLGGPGSGKGTQSARLVQEFGVVHLSAGDLLREHMKSGSPEGQMVADMIKNGQIVPSHVTISLLQKAMDDSGKHKFLIDGFPRNEENRASFESQTGIMPDLVLFFDCPEEVMERRLLGRNEGRTDDNIETIRKRFKVFIDSSLPVIQHYEALGKVARINADRDTEEIYKEVRRLFMEL</sequence>
<dbReference type="GO" id="GO:0005737">
    <property type="term" value="C:cytoplasm"/>
    <property type="evidence" value="ECO:0007669"/>
    <property type="project" value="UniProtKB-SubCell"/>
</dbReference>
<comment type="similarity">
    <text evidence="9">Belongs to the adenylate kinase family. UMP-CMP kinase subfamily.</text>
</comment>
<dbReference type="EMBL" id="GL433871">
    <property type="protein sequence ID" value="EFN50922.1"/>
    <property type="molecule type" value="Genomic_DNA"/>
</dbReference>
<comment type="catalytic activity">
    <reaction evidence="9">
        <text>CMP + ATP = CDP + ADP</text>
        <dbReference type="Rhea" id="RHEA:11600"/>
        <dbReference type="ChEBI" id="CHEBI:30616"/>
        <dbReference type="ChEBI" id="CHEBI:58069"/>
        <dbReference type="ChEBI" id="CHEBI:60377"/>
        <dbReference type="ChEBI" id="CHEBI:456216"/>
        <dbReference type="EC" id="2.7.4.14"/>
    </reaction>
</comment>
<feature type="binding site" evidence="9">
    <location>
        <begin position="50"/>
        <end position="55"/>
    </location>
    <ligand>
        <name>ATP</name>
        <dbReference type="ChEBI" id="CHEBI:30616"/>
    </ligand>
</feature>
<keyword evidence="5 9" id="KW-0067">ATP-binding</keyword>
<evidence type="ECO:0000256" key="1">
    <source>
        <dbReference type="ARBA" id="ARBA00022490"/>
    </source>
</evidence>
<evidence type="ECO:0000256" key="9">
    <source>
        <dbReference type="HAMAP-Rule" id="MF_03172"/>
    </source>
</evidence>
<feature type="binding site" evidence="9">
    <location>
        <position position="206"/>
    </location>
    <ligand>
        <name>ATP</name>
        <dbReference type="ChEBI" id="CHEBI:30616"/>
    </ligand>
</feature>
<feature type="binding site" evidence="9">
    <location>
        <position position="131"/>
    </location>
    <ligand>
        <name>CMP</name>
        <dbReference type="ChEBI" id="CHEBI:60377"/>
    </ligand>
</feature>
<dbReference type="InParanoid" id="E1ZTF6"/>
<dbReference type="RefSeq" id="XP_005843024.1">
    <property type="nucleotide sequence ID" value="XM_005842962.1"/>
</dbReference>
<dbReference type="EC" id="2.7.4.14" evidence="9"/>
<dbReference type="GO" id="GO:0006221">
    <property type="term" value="P:pyrimidine nucleotide biosynthetic process"/>
    <property type="evidence" value="ECO:0007669"/>
    <property type="project" value="UniProtKB-UniRule"/>
</dbReference>
<dbReference type="PROSITE" id="PS00113">
    <property type="entry name" value="ADENYLATE_KINASE"/>
    <property type="match status" value="1"/>
</dbReference>
<evidence type="ECO:0000313" key="10">
    <source>
        <dbReference type="EMBL" id="EFN50922.1"/>
    </source>
</evidence>
<proteinExistence type="inferred from homology"/>
<accession>E1ZTF6</accession>
<keyword evidence="6 9" id="KW-0665">Pyrimidine biosynthesis</keyword>
<comment type="catalytic activity">
    <reaction evidence="8 9">
        <text>UMP + ATP = UDP + ADP</text>
        <dbReference type="Rhea" id="RHEA:24400"/>
        <dbReference type="ChEBI" id="CHEBI:30616"/>
        <dbReference type="ChEBI" id="CHEBI:57865"/>
        <dbReference type="ChEBI" id="CHEBI:58223"/>
        <dbReference type="ChEBI" id="CHEBI:456216"/>
        <dbReference type="EC" id="2.7.4.14"/>
    </reaction>
</comment>
<keyword evidence="7 9" id="KW-0539">Nucleus</keyword>
<feature type="binding site" evidence="9">
    <location>
        <position position="167"/>
    </location>
    <ligand>
        <name>a ribonucleoside 5'-phosphate</name>
        <dbReference type="ChEBI" id="CHEBI:58043"/>
    </ligand>
</feature>
<dbReference type="SUPFAM" id="SSF52540">
    <property type="entry name" value="P-loop containing nucleoside triphosphate hydrolases"/>
    <property type="match status" value="1"/>
</dbReference>
<keyword evidence="11" id="KW-1185">Reference proteome</keyword>
<dbReference type="Gene3D" id="3.40.50.300">
    <property type="entry name" value="P-loop containing nucleotide triphosphate hydrolases"/>
    <property type="match status" value="1"/>
</dbReference>
<evidence type="ECO:0000313" key="11">
    <source>
        <dbReference type="Proteomes" id="UP000008141"/>
    </source>
</evidence>
<comment type="subcellular location">
    <subcellularLocation>
        <location evidence="9">Cytoplasm</location>
    </subcellularLocation>
    <subcellularLocation>
        <location evidence="9">Nucleus</location>
    </subcellularLocation>
</comment>
<dbReference type="OMA" id="EQTMPVI"/>
<dbReference type="eggNOG" id="KOG3079">
    <property type="taxonomic scope" value="Eukaryota"/>
</dbReference>
<keyword evidence="4 9" id="KW-0418">Kinase</keyword>
<dbReference type="PANTHER" id="PTHR23359">
    <property type="entry name" value="NUCLEOTIDE KINASE"/>
    <property type="match status" value="1"/>
</dbReference>
<dbReference type="STRING" id="554065.E1ZTF6"/>
<comment type="catalytic activity">
    <reaction evidence="9">
        <text>dCMP + ATP = dCDP + ADP</text>
        <dbReference type="Rhea" id="RHEA:25094"/>
        <dbReference type="ChEBI" id="CHEBI:30616"/>
        <dbReference type="ChEBI" id="CHEBI:57566"/>
        <dbReference type="ChEBI" id="CHEBI:58593"/>
        <dbReference type="ChEBI" id="CHEBI:456216"/>
        <dbReference type="EC" id="2.7.4.14"/>
    </reaction>
</comment>
<evidence type="ECO:0000256" key="5">
    <source>
        <dbReference type="ARBA" id="ARBA00022840"/>
    </source>
</evidence>
<dbReference type="CDD" id="cd01428">
    <property type="entry name" value="ADK"/>
    <property type="match status" value="1"/>
</dbReference>
<dbReference type="HAMAP" id="MF_00235">
    <property type="entry name" value="Adenylate_kinase_Adk"/>
    <property type="match status" value="1"/>
</dbReference>
<dbReference type="NCBIfam" id="TIGR01359">
    <property type="entry name" value="UMP_CMP_kin_fam"/>
    <property type="match status" value="1"/>
</dbReference>
<feature type="binding site" evidence="9">
    <location>
        <begin position="124"/>
        <end position="127"/>
    </location>
    <ligand>
        <name>a ribonucleoside 5'-phosphate</name>
        <dbReference type="ChEBI" id="CHEBI:58043"/>
    </ligand>
</feature>
<dbReference type="GO" id="GO:0033862">
    <property type="term" value="F:UMP kinase activity"/>
    <property type="evidence" value="ECO:0007669"/>
    <property type="project" value="RHEA"/>
</dbReference>
<dbReference type="Pfam" id="PF00406">
    <property type="entry name" value="ADK"/>
    <property type="match status" value="1"/>
</dbReference>
<dbReference type="KEGG" id="cvr:CHLNCDRAFT_141713"/>
<dbReference type="GO" id="GO:0006207">
    <property type="term" value="P:'de novo' pyrimidine nucleobase biosynthetic process"/>
    <property type="evidence" value="ECO:0007669"/>
    <property type="project" value="InterPro"/>
</dbReference>
<evidence type="ECO:0000256" key="6">
    <source>
        <dbReference type="ARBA" id="ARBA00022975"/>
    </source>
</evidence>
<dbReference type="FunCoup" id="E1ZTF6">
    <property type="interactions" value="1545"/>
</dbReference>
<evidence type="ECO:0000256" key="2">
    <source>
        <dbReference type="ARBA" id="ARBA00022679"/>
    </source>
</evidence>
<comment type="subunit">
    <text evidence="9">Monomer.</text>
</comment>
<dbReference type="InterPro" id="IPR006266">
    <property type="entry name" value="UMP_CMP_kinase"/>
</dbReference>
<gene>
    <name evidence="10" type="ORF">CHLNCDRAFT_141713</name>
</gene>
<name>E1ZTF6_CHLVA</name>
<dbReference type="InterPro" id="IPR027417">
    <property type="entry name" value="P-loop_NTPase"/>
</dbReference>
<keyword evidence="2 9" id="KW-0808">Transferase</keyword>
<feature type="binding site" evidence="9">
    <location>
        <position position="163"/>
    </location>
    <ligand>
        <name>ATP</name>
        <dbReference type="ChEBI" id="CHEBI:30616"/>
    </ligand>
</feature>
<evidence type="ECO:0000256" key="8">
    <source>
        <dbReference type="ARBA" id="ARBA00048116"/>
    </source>
</evidence>
<organism evidence="11">
    <name type="scientific">Chlorella variabilis</name>
    <name type="common">Green alga</name>
    <dbReference type="NCBI Taxonomy" id="554065"/>
    <lineage>
        <taxon>Eukaryota</taxon>
        <taxon>Viridiplantae</taxon>
        <taxon>Chlorophyta</taxon>
        <taxon>core chlorophytes</taxon>
        <taxon>Trebouxiophyceae</taxon>
        <taxon>Chlorellales</taxon>
        <taxon>Chlorellaceae</taxon>
        <taxon>Chlorella clade</taxon>
        <taxon>Chlorella</taxon>
    </lineage>
</organism>
<dbReference type="InterPro" id="IPR033690">
    <property type="entry name" value="Adenylat_kinase_CS"/>
</dbReference>
<dbReference type="AlphaFoldDB" id="E1ZTF6"/>
<dbReference type="OrthoDB" id="442176at2759"/>
<dbReference type="GO" id="GO:0005634">
    <property type="term" value="C:nucleus"/>
    <property type="evidence" value="ECO:0007669"/>
    <property type="project" value="UniProtKB-SubCell"/>
</dbReference>
<feature type="binding site" evidence="9">
    <location>
        <position position="178"/>
    </location>
    <ligand>
        <name>a ribonucleoside 5'-phosphate</name>
        <dbReference type="ChEBI" id="CHEBI:58043"/>
    </ligand>
</feature>
<comment type="domain">
    <text evidence="9">Consists of three domains, a large central CORE domain and two small peripheral domains, NMPbind and LID, which undergo movements during catalysis. The LID domain closes over the site of phosphoryl transfer upon ATP binding. Assembling and dissambling the active center during each catalytic cycle provides an effective means to prevent ATP hydrolysis.</text>
</comment>
<protein>
    <recommendedName>
        <fullName evidence="9">UMP-CMP kinase</fullName>
        <ecNumber evidence="9">2.7.4.14</ecNumber>
    </recommendedName>
    <alternativeName>
        <fullName evidence="9">Deoxycytidylate kinase</fullName>
        <shortName evidence="9">CK</shortName>
        <shortName evidence="9">dCMP kinase</shortName>
    </alternativeName>
    <alternativeName>
        <fullName evidence="9">Uridine monophosphate/cytidine monophosphate kinase</fullName>
        <shortName evidence="9">UMP/CMP kinase</shortName>
        <shortName evidence="9">UMP/CMPK</shortName>
    </alternativeName>
</protein>
<dbReference type="FunFam" id="3.40.50.300:FF:000315">
    <property type="entry name" value="Adenylate kinase 1"/>
    <property type="match status" value="1"/>
</dbReference>
<dbReference type="HAMAP" id="MF_03172">
    <property type="entry name" value="Adenylate_kinase_UMP_CMP_kin"/>
    <property type="match status" value="1"/>
</dbReference>
<keyword evidence="1 9" id="KW-0963">Cytoplasm</keyword>
<dbReference type="GeneID" id="17350361"/>
<dbReference type="GO" id="GO:0005524">
    <property type="term" value="F:ATP binding"/>
    <property type="evidence" value="ECO:0007669"/>
    <property type="project" value="UniProtKB-KW"/>
</dbReference>